<accession>A0A2J5HTV1</accession>
<evidence type="ECO:0000313" key="1">
    <source>
        <dbReference type="EMBL" id="PLN80793.1"/>
    </source>
</evidence>
<dbReference type="GO" id="GO:0016301">
    <property type="term" value="F:kinase activity"/>
    <property type="evidence" value="ECO:0007669"/>
    <property type="project" value="UniProtKB-KW"/>
</dbReference>
<keyword evidence="2" id="KW-1185">Reference proteome</keyword>
<reference evidence="2" key="1">
    <citation type="submission" date="2017-12" db="EMBL/GenBank/DDBJ databases">
        <authorList>
            <consortium name="DOE Joint Genome Institute"/>
            <person name="Mondo S.J."/>
            <person name="Kjaerbolling I."/>
            <person name="Vesth T.C."/>
            <person name="Frisvad J.C."/>
            <person name="Nybo J.L."/>
            <person name="Theobald S."/>
            <person name="Kuo A."/>
            <person name="Bowyer P."/>
            <person name="Matsuda Y."/>
            <person name="Lyhne E.K."/>
            <person name="Kogle M.E."/>
            <person name="Clum A."/>
            <person name="Lipzen A."/>
            <person name="Salamov A."/>
            <person name="Ngan C.Y."/>
            <person name="Daum C."/>
            <person name="Chiniquy J."/>
            <person name="Barry K."/>
            <person name="LaButti K."/>
            <person name="Haridas S."/>
            <person name="Simmons B.A."/>
            <person name="Magnuson J.K."/>
            <person name="Mortensen U.H."/>
            <person name="Larsen T.O."/>
            <person name="Grigoriev I.V."/>
            <person name="Baker S.E."/>
            <person name="Andersen M.R."/>
            <person name="Nordberg H.P."/>
            <person name="Cantor M.N."/>
            <person name="Hua S.X."/>
        </authorList>
    </citation>
    <scope>NUCLEOTIDE SEQUENCE [LARGE SCALE GENOMIC DNA]</scope>
    <source>
        <strain evidence="2">IBT 19404</strain>
    </source>
</reference>
<dbReference type="Proteomes" id="UP000235023">
    <property type="component" value="Unassembled WGS sequence"/>
</dbReference>
<dbReference type="PANTHER" id="PTHR21310:SF15">
    <property type="entry name" value="AMINOGLYCOSIDE PHOSPHOTRANSFERASE DOMAIN-CONTAINING PROTEIN"/>
    <property type="match status" value="1"/>
</dbReference>
<evidence type="ECO:0000313" key="2">
    <source>
        <dbReference type="Proteomes" id="UP000235023"/>
    </source>
</evidence>
<dbReference type="InterPro" id="IPR051678">
    <property type="entry name" value="AGP_Transferase"/>
</dbReference>
<dbReference type="AlphaFoldDB" id="A0A2J5HTV1"/>
<dbReference type="SUPFAM" id="SSF56112">
    <property type="entry name" value="Protein kinase-like (PK-like)"/>
    <property type="match status" value="1"/>
</dbReference>
<protein>
    <submittedName>
        <fullName evidence="1">Kinase-like domain-containing protein</fullName>
    </submittedName>
</protein>
<organism evidence="1 2">
    <name type="scientific">Aspergillus taichungensis</name>
    <dbReference type="NCBI Taxonomy" id="482145"/>
    <lineage>
        <taxon>Eukaryota</taxon>
        <taxon>Fungi</taxon>
        <taxon>Dikarya</taxon>
        <taxon>Ascomycota</taxon>
        <taxon>Pezizomycotina</taxon>
        <taxon>Eurotiomycetes</taxon>
        <taxon>Eurotiomycetidae</taxon>
        <taxon>Eurotiales</taxon>
        <taxon>Aspergillaceae</taxon>
        <taxon>Aspergillus</taxon>
        <taxon>Aspergillus subgen. Circumdati</taxon>
    </lineage>
</organism>
<dbReference type="OrthoDB" id="5327538at2759"/>
<gene>
    <name evidence="1" type="ORF">BDW42DRAFT_201039</name>
</gene>
<dbReference type="EMBL" id="KZ559543">
    <property type="protein sequence ID" value="PLN80793.1"/>
    <property type="molecule type" value="Genomic_DNA"/>
</dbReference>
<dbReference type="InterPro" id="IPR011009">
    <property type="entry name" value="Kinase-like_dom_sf"/>
</dbReference>
<dbReference type="PANTHER" id="PTHR21310">
    <property type="entry name" value="AMINOGLYCOSIDE PHOSPHOTRANSFERASE-RELATED-RELATED"/>
    <property type="match status" value="1"/>
</dbReference>
<keyword evidence="1" id="KW-0418">Kinase</keyword>
<name>A0A2J5HTV1_9EURO</name>
<proteinExistence type="predicted"/>
<keyword evidence="1" id="KW-0808">Transferase</keyword>
<dbReference type="Gene3D" id="3.30.200.20">
    <property type="entry name" value="Phosphorylase Kinase, domain 1"/>
    <property type="match status" value="1"/>
</dbReference>
<sequence>MPANSKSDIFTYADFNLQALCHQASALRQGISCTCNPDQLPASGSFNWAIFISFEDGIRWVFRSPHPRTFMPMEMGIKLLASEAAILRYLKLHSDIPVPEVYDYCASSDNEIGIPFIFMSEASGWPLSKVWKPAGSSQPDLDTPSKVKVMSQLGKITWKLSQLRFDQIGSLFEEDGGFKVKECLSRGHMLHERYALDIPRGPFTSEADFYDSLVSAFSGHAEILHLSHHCFVAPVPSRDDYQSSMQYKSAVNLWNDFVTIGHKTDSSGNRLDYMIVGDALRDIIRRIDLPVVNPESFPLCHADLSVNNIYVDENYNITCIIDWAFTSTVPESMLLATPGLPQHRDEISPELHRPFLDGFITAMPESTEESLVHKYHESLGRGQVSWRLSRLLNLDSIADHDYFTTVWHFAYGSDKELCQYILRQRRSPYYTQLYNEVQKEDQESSKVEKDEKDYFRNKDLKNTIAKKLTFVSEWNTQYTANNPPRLRKDMFVASPKLWKWIQEVMQDWKDMS</sequence>